<dbReference type="Proteomes" id="UP000295560">
    <property type="component" value="Unassembled WGS sequence"/>
</dbReference>
<proteinExistence type="predicted"/>
<gene>
    <name evidence="1" type="ORF">EV378_4075</name>
</gene>
<dbReference type="AlphaFoldDB" id="A0A4V2PHC6"/>
<name>A0A4V2PHC6_PSEEN</name>
<organism evidence="1 2">
    <name type="scientific">Pseudonocardia endophytica</name>
    <dbReference type="NCBI Taxonomy" id="401976"/>
    <lineage>
        <taxon>Bacteria</taxon>
        <taxon>Bacillati</taxon>
        <taxon>Actinomycetota</taxon>
        <taxon>Actinomycetes</taxon>
        <taxon>Pseudonocardiales</taxon>
        <taxon>Pseudonocardiaceae</taxon>
        <taxon>Pseudonocardia</taxon>
    </lineage>
</organism>
<dbReference type="EMBL" id="SMFZ01000002">
    <property type="protein sequence ID" value="TCK20126.1"/>
    <property type="molecule type" value="Genomic_DNA"/>
</dbReference>
<protein>
    <recommendedName>
        <fullName evidence="3">Septum formation initiator</fullName>
    </recommendedName>
</protein>
<sequence length="147" mass="14211">MSRPPARTGVLIALWLAAAAGAMLLGLSAVGSIGSGLTGGGSTQPLSAEDVDARLAVAAPPPPARPAGSTGAQTAVVPAGPAGTVLARCSGGAPSVVSVNPAQGFEASGDDDGGARVKLESEEVEVRVTLRCEGGRPTGTAAVEQDD</sequence>
<evidence type="ECO:0000313" key="2">
    <source>
        <dbReference type="Proteomes" id="UP000295560"/>
    </source>
</evidence>
<keyword evidence="2" id="KW-1185">Reference proteome</keyword>
<comment type="caution">
    <text evidence="1">The sequence shown here is derived from an EMBL/GenBank/DDBJ whole genome shotgun (WGS) entry which is preliminary data.</text>
</comment>
<accession>A0A4V2PHC6</accession>
<reference evidence="1 2" key="1">
    <citation type="submission" date="2019-03" db="EMBL/GenBank/DDBJ databases">
        <title>Sequencing the genomes of 1000 actinobacteria strains.</title>
        <authorList>
            <person name="Klenk H.-P."/>
        </authorList>
    </citation>
    <scope>NUCLEOTIDE SEQUENCE [LARGE SCALE GENOMIC DNA]</scope>
    <source>
        <strain evidence="1 2">DSM 44969</strain>
    </source>
</reference>
<dbReference type="RefSeq" id="WP_132428651.1">
    <property type="nucleotide sequence ID" value="NZ_SMFZ01000002.1"/>
</dbReference>
<evidence type="ECO:0008006" key="3">
    <source>
        <dbReference type="Google" id="ProtNLM"/>
    </source>
</evidence>
<dbReference type="OrthoDB" id="3579663at2"/>
<evidence type="ECO:0000313" key="1">
    <source>
        <dbReference type="EMBL" id="TCK20126.1"/>
    </source>
</evidence>